<evidence type="ECO:0000256" key="5">
    <source>
        <dbReference type="SAM" id="MobiDB-lite"/>
    </source>
</evidence>
<comment type="caution">
    <text evidence="7">The sequence shown here is derived from an EMBL/GenBank/DDBJ whole genome shotgun (WGS) entry which is preliminary data.</text>
</comment>
<keyword evidence="4 6" id="KW-0472">Membrane</keyword>
<dbReference type="OrthoDB" id="71600at2759"/>
<keyword evidence="2 6" id="KW-0812">Transmembrane</keyword>
<evidence type="ECO:0000256" key="2">
    <source>
        <dbReference type="ARBA" id="ARBA00022692"/>
    </source>
</evidence>
<evidence type="ECO:0000256" key="4">
    <source>
        <dbReference type="ARBA" id="ARBA00023136"/>
    </source>
</evidence>
<dbReference type="AlphaFoldDB" id="A0A420HVQ7"/>
<evidence type="ECO:0000313" key="7">
    <source>
        <dbReference type="EMBL" id="RKF61490.1"/>
    </source>
</evidence>
<evidence type="ECO:0000256" key="1">
    <source>
        <dbReference type="ARBA" id="ARBA00004141"/>
    </source>
</evidence>
<dbReference type="GO" id="GO:0016020">
    <property type="term" value="C:membrane"/>
    <property type="evidence" value="ECO:0007669"/>
    <property type="project" value="UniProtKB-SubCell"/>
</dbReference>
<evidence type="ECO:0000256" key="3">
    <source>
        <dbReference type="ARBA" id="ARBA00022989"/>
    </source>
</evidence>
<feature type="transmembrane region" description="Helical" evidence="6">
    <location>
        <begin position="33"/>
        <end position="56"/>
    </location>
</feature>
<evidence type="ECO:0000256" key="6">
    <source>
        <dbReference type="SAM" id="Phobius"/>
    </source>
</evidence>
<evidence type="ECO:0000313" key="8">
    <source>
        <dbReference type="Proteomes" id="UP000286134"/>
    </source>
</evidence>
<reference evidence="7 8" key="1">
    <citation type="journal article" date="2018" name="BMC Genomics">
        <title>Comparative genome analyses reveal sequence features reflecting distinct modes of host-adaptation between dicot and monocot powdery mildew.</title>
        <authorList>
            <person name="Wu Y."/>
            <person name="Ma X."/>
            <person name="Pan Z."/>
            <person name="Kale S.D."/>
            <person name="Song Y."/>
            <person name="King H."/>
            <person name="Zhang Q."/>
            <person name="Presley C."/>
            <person name="Deng X."/>
            <person name="Wei C.I."/>
            <person name="Xiao S."/>
        </authorList>
    </citation>
    <scope>NUCLEOTIDE SEQUENCE [LARGE SCALE GENOMIC DNA]</scope>
    <source>
        <strain evidence="7">UMSG2</strain>
    </source>
</reference>
<name>A0A420HVQ7_9PEZI</name>
<feature type="transmembrane region" description="Helical" evidence="6">
    <location>
        <begin position="7"/>
        <end position="27"/>
    </location>
</feature>
<dbReference type="STRING" id="212602.A0A420HVQ7"/>
<accession>A0A420HVQ7</accession>
<comment type="subcellular location">
    <subcellularLocation>
        <location evidence="1">Membrane</location>
        <topology evidence="1">Multi-pass membrane protein</topology>
    </subcellularLocation>
</comment>
<feature type="compositionally biased region" description="Basic and acidic residues" evidence="5">
    <location>
        <begin position="246"/>
        <end position="262"/>
    </location>
</feature>
<keyword evidence="3 6" id="KW-1133">Transmembrane helix</keyword>
<proteinExistence type="predicted"/>
<feature type="transmembrane region" description="Helical" evidence="6">
    <location>
        <begin position="76"/>
        <end position="97"/>
    </location>
</feature>
<feature type="transmembrane region" description="Helical" evidence="6">
    <location>
        <begin position="178"/>
        <end position="200"/>
    </location>
</feature>
<dbReference type="InterPro" id="IPR018499">
    <property type="entry name" value="Tetraspanin/Peripherin"/>
</dbReference>
<dbReference type="Pfam" id="PF00335">
    <property type="entry name" value="Tetraspanin"/>
    <property type="match status" value="1"/>
</dbReference>
<dbReference type="EMBL" id="MCFK01004164">
    <property type="protein sequence ID" value="RKF61490.1"/>
    <property type="molecule type" value="Genomic_DNA"/>
</dbReference>
<dbReference type="Proteomes" id="UP000286134">
    <property type="component" value="Unassembled WGS sequence"/>
</dbReference>
<organism evidence="7 8">
    <name type="scientific">Erysiphe neolycopersici</name>
    <dbReference type="NCBI Taxonomy" id="212602"/>
    <lineage>
        <taxon>Eukaryota</taxon>
        <taxon>Fungi</taxon>
        <taxon>Dikarya</taxon>
        <taxon>Ascomycota</taxon>
        <taxon>Pezizomycotina</taxon>
        <taxon>Leotiomycetes</taxon>
        <taxon>Erysiphales</taxon>
        <taxon>Erysiphaceae</taxon>
        <taxon>Erysiphe</taxon>
    </lineage>
</organism>
<feature type="region of interest" description="Disordered" evidence="5">
    <location>
        <begin position="240"/>
        <end position="264"/>
    </location>
</feature>
<keyword evidence="8" id="KW-1185">Reference proteome</keyword>
<protein>
    <submittedName>
        <fullName evidence="7">Putative tetraspanin tsp3</fullName>
    </submittedName>
</protein>
<sequence>MVNLTRLAHIFIPLFLLSTTAIVAFVISRIRYLSLPISQTFATFALILPTVAAASLQGTRVFLRKSWKDDKLSLNLPILALIIIQIIYETIIATLSLTHIVPESALNCALGERWQELFVKKDELAIRAIQDNFECCGLRTVKDRAWPFKSNQPSYCFQTYGRSQSCLVPWRRSQKTNAGLIFLIVIVVFVAKVSAIIFVITKSTKLKRHSITFEGEEPQSPQRNNFGRLLIKDDNSRNAFQEDETENIRSENEGSNDVDRNTEIMPLLPEARNDWVTEGNAT</sequence>
<gene>
    <name evidence="7" type="ORF">OnM2_041076</name>
</gene>